<keyword evidence="2" id="KW-0663">Pyridoxal phosphate</keyword>
<dbReference type="InterPro" id="IPR015422">
    <property type="entry name" value="PyrdxlP-dep_Trfase_small"/>
</dbReference>
<dbReference type="PROSITE" id="PS50949">
    <property type="entry name" value="HTH_GNTR"/>
    <property type="match status" value="1"/>
</dbReference>
<comment type="similarity">
    <text evidence="1">In the C-terminal section; belongs to the class-I pyridoxal-phosphate-dependent aminotransferase family.</text>
</comment>
<reference evidence="7" key="1">
    <citation type="journal article" date="2014" name="Int. J. Syst. Evol. Microbiol.">
        <title>Complete genome sequence of Corynebacterium casei LMG S-19264T (=DSM 44701T), isolated from a smear-ripened cheese.</title>
        <authorList>
            <consortium name="US DOE Joint Genome Institute (JGI-PGF)"/>
            <person name="Walter F."/>
            <person name="Albersmeier A."/>
            <person name="Kalinowski J."/>
            <person name="Ruckert C."/>
        </authorList>
    </citation>
    <scope>NUCLEOTIDE SEQUENCE</scope>
    <source>
        <strain evidence="7">JCM 4125</strain>
    </source>
</reference>
<dbReference type="SMART" id="SM00345">
    <property type="entry name" value="HTH_GNTR"/>
    <property type="match status" value="1"/>
</dbReference>
<dbReference type="CDD" id="cd00609">
    <property type="entry name" value="AAT_like"/>
    <property type="match status" value="1"/>
</dbReference>
<name>A0A918M075_9ACTN</name>
<dbReference type="InterPro" id="IPR036388">
    <property type="entry name" value="WH-like_DNA-bd_sf"/>
</dbReference>
<dbReference type="InterPro" id="IPR015424">
    <property type="entry name" value="PyrdxlP-dep_Trfase"/>
</dbReference>
<dbReference type="Gene3D" id="3.40.640.10">
    <property type="entry name" value="Type I PLP-dependent aspartate aminotransferase-like (Major domain)"/>
    <property type="match status" value="1"/>
</dbReference>
<keyword evidence="3" id="KW-0805">Transcription regulation</keyword>
<evidence type="ECO:0000313" key="7">
    <source>
        <dbReference type="EMBL" id="GGT82791.1"/>
    </source>
</evidence>
<keyword evidence="4" id="KW-0238">DNA-binding</keyword>
<evidence type="ECO:0000259" key="6">
    <source>
        <dbReference type="PROSITE" id="PS50949"/>
    </source>
</evidence>
<feature type="domain" description="HTH gntR-type" evidence="6">
    <location>
        <begin position="3"/>
        <end position="71"/>
    </location>
</feature>
<gene>
    <name evidence="7" type="ORF">GCM10010226_71760</name>
</gene>
<evidence type="ECO:0000256" key="4">
    <source>
        <dbReference type="ARBA" id="ARBA00023125"/>
    </source>
</evidence>
<dbReference type="Pfam" id="PF00392">
    <property type="entry name" value="GntR"/>
    <property type="match status" value="1"/>
</dbReference>
<dbReference type="GO" id="GO:0003677">
    <property type="term" value="F:DNA binding"/>
    <property type="evidence" value="ECO:0007669"/>
    <property type="project" value="UniProtKB-KW"/>
</dbReference>
<comment type="caution">
    <text evidence="7">The sequence shown here is derived from an EMBL/GenBank/DDBJ whole genome shotgun (WGS) entry which is preliminary data.</text>
</comment>
<dbReference type="Proteomes" id="UP000646776">
    <property type="component" value="Unassembled WGS sequence"/>
</dbReference>
<dbReference type="Gene3D" id="1.10.10.10">
    <property type="entry name" value="Winged helix-like DNA-binding domain superfamily/Winged helix DNA-binding domain"/>
    <property type="match status" value="1"/>
</dbReference>
<dbReference type="SUPFAM" id="SSF53383">
    <property type="entry name" value="PLP-dependent transferases"/>
    <property type="match status" value="1"/>
</dbReference>
<evidence type="ECO:0000256" key="1">
    <source>
        <dbReference type="ARBA" id="ARBA00005384"/>
    </source>
</evidence>
<dbReference type="CDD" id="cd07377">
    <property type="entry name" value="WHTH_GntR"/>
    <property type="match status" value="1"/>
</dbReference>
<evidence type="ECO:0000256" key="5">
    <source>
        <dbReference type="ARBA" id="ARBA00023163"/>
    </source>
</evidence>
<proteinExistence type="inferred from homology"/>
<organism evidence="7 8">
    <name type="scientific">Streptomyces phaeofaciens</name>
    <dbReference type="NCBI Taxonomy" id="68254"/>
    <lineage>
        <taxon>Bacteria</taxon>
        <taxon>Bacillati</taxon>
        <taxon>Actinomycetota</taxon>
        <taxon>Actinomycetes</taxon>
        <taxon>Kitasatosporales</taxon>
        <taxon>Streptomycetaceae</taxon>
        <taxon>Streptomyces</taxon>
    </lineage>
</organism>
<dbReference type="PANTHER" id="PTHR46577">
    <property type="entry name" value="HTH-TYPE TRANSCRIPTIONAL REGULATORY PROTEIN GABR"/>
    <property type="match status" value="1"/>
</dbReference>
<dbReference type="Pfam" id="PF00155">
    <property type="entry name" value="Aminotran_1_2"/>
    <property type="match status" value="1"/>
</dbReference>
<protein>
    <submittedName>
        <fullName evidence="7">GntR family transcriptional regulator</fullName>
    </submittedName>
</protein>
<dbReference type="Gene3D" id="3.90.1150.10">
    <property type="entry name" value="Aspartate Aminotransferase, domain 1"/>
    <property type="match status" value="1"/>
</dbReference>
<dbReference type="EMBL" id="BMSA01000028">
    <property type="protein sequence ID" value="GGT82791.1"/>
    <property type="molecule type" value="Genomic_DNA"/>
</dbReference>
<sequence length="460" mass="49773">MRVPRYKVVLDRLAREIRSGVWPPGARLPTHRELAAQEGIALVTASRVYAELEAMGLVSGEQGRGTYVRDTALFAGHGVEQAAIADDVADLNFNYPSVPGQAELLRRALRELSTSGDIAALLRYQPHGGRAQDRASVARHLRRRGLDIDGERIMLVNGAQHGLAVTVMAALRAGDVVAVDALTYPGFKVLAQSLGLELAPVPGSEHGPDLDHFEQLCARRRVRAAYLMPTMHNPLGWVMDAPSRMRLVETARRHGVLIIEDASYAFLAKDPPPPVAALAPDVTVYVSGLSKSVATGLRFGFVAAPSEPAPSRLALSDLASSDLAPAIERAIRATTWNTPAVITAMASRWLDDGTVDRLEAEKREDAGARQRIAAEVLEGCRYVSHPSSYFIWLPLPEDARADRIAASLIRKRISVATAEPFATTTHVPQALRLALGSTGIAELGETLQRVREAVIEDARM</sequence>
<evidence type="ECO:0000313" key="8">
    <source>
        <dbReference type="Proteomes" id="UP000646776"/>
    </source>
</evidence>
<dbReference type="GO" id="GO:0030170">
    <property type="term" value="F:pyridoxal phosphate binding"/>
    <property type="evidence" value="ECO:0007669"/>
    <property type="project" value="InterPro"/>
</dbReference>
<keyword evidence="8" id="KW-1185">Reference proteome</keyword>
<dbReference type="InterPro" id="IPR004839">
    <property type="entry name" value="Aminotransferase_I/II_large"/>
</dbReference>
<accession>A0A918M075</accession>
<dbReference type="InterPro" id="IPR051446">
    <property type="entry name" value="HTH_trans_reg/aminotransferase"/>
</dbReference>
<evidence type="ECO:0000256" key="3">
    <source>
        <dbReference type="ARBA" id="ARBA00023015"/>
    </source>
</evidence>
<dbReference type="SUPFAM" id="SSF46785">
    <property type="entry name" value="Winged helix' DNA-binding domain"/>
    <property type="match status" value="1"/>
</dbReference>
<dbReference type="GO" id="GO:0003700">
    <property type="term" value="F:DNA-binding transcription factor activity"/>
    <property type="evidence" value="ECO:0007669"/>
    <property type="project" value="InterPro"/>
</dbReference>
<reference evidence="7" key="2">
    <citation type="submission" date="2020-09" db="EMBL/GenBank/DDBJ databases">
        <authorList>
            <person name="Sun Q."/>
            <person name="Ohkuma M."/>
        </authorList>
    </citation>
    <scope>NUCLEOTIDE SEQUENCE</scope>
    <source>
        <strain evidence="7">JCM 4125</strain>
    </source>
</reference>
<dbReference type="InterPro" id="IPR000524">
    <property type="entry name" value="Tscrpt_reg_HTH_GntR"/>
</dbReference>
<keyword evidence="5" id="KW-0804">Transcription</keyword>
<dbReference type="PANTHER" id="PTHR46577:SF1">
    <property type="entry name" value="HTH-TYPE TRANSCRIPTIONAL REGULATORY PROTEIN GABR"/>
    <property type="match status" value="1"/>
</dbReference>
<evidence type="ECO:0000256" key="2">
    <source>
        <dbReference type="ARBA" id="ARBA00022898"/>
    </source>
</evidence>
<dbReference type="InterPro" id="IPR036390">
    <property type="entry name" value="WH_DNA-bd_sf"/>
</dbReference>
<dbReference type="InterPro" id="IPR015421">
    <property type="entry name" value="PyrdxlP-dep_Trfase_major"/>
</dbReference>
<dbReference type="AlphaFoldDB" id="A0A918M075"/>